<dbReference type="Proteomes" id="UP000682733">
    <property type="component" value="Unassembled WGS sequence"/>
</dbReference>
<name>A0A8S2G960_9BILA</name>
<dbReference type="AlphaFoldDB" id="A0A8S2G960"/>
<comment type="subcellular location">
    <subcellularLocation>
        <location evidence="1">Membrane</location>
        <topology evidence="1">Single-pass membrane protein</topology>
    </subcellularLocation>
</comment>
<keyword evidence="2" id="KW-0812">Transmembrane</keyword>
<dbReference type="PANTHER" id="PTHR24270">
    <property type="entry name" value="LOW-DENSITY LIPOPROTEIN RECEPTOR-RELATED"/>
    <property type="match status" value="1"/>
</dbReference>
<dbReference type="InterPro" id="IPR050685">
    <property type="entry name" value="LDLR"/>
</dbReference>
<keyword evidence="5" id="KW-0472">Membrane</keyword>
<dbReference type="Gene3D" id="4.10.400.10">
    <property type="entry name" value="Low-density Lipoprotein Receptor"/>
    <property type="match status" value="1"/>
</dbReference>
<dbReference type="PROSITE" id="PS50068">
    <property type="entry name" value="LDLRA_2"/>
    <property type="match status" value="1"/>
</dbReference>
<accession>A0A8S2G960</accession>
<organism evidence="8 10">
    <name type="scientific">Didymodactylos carnosus</name>
    <dbReference type="NCBI Taxonomy" id="1234261"/>
    <lineage>
        <taxon>Eukaryota</taxon>
        <taxon>Metazoa</taxon>
        <taxon>Spiralia</taxon>
        <taxon>Gnathifera</taxon>
        <taxon>Rotifera</taxon>
        <taxon>Eurotatoria</taxon>
        <taxon>Bdelloidea</taxon>
        <taxon>Philodinida</taxon>
        <taxon>Philodinidae</taxon>
        <taxon>Didymodactylos</taxon>
    </lineage>
</organism>
<dbReference type="Proteomes" id="UP000677228">
    <property type="component" value="Unassembled WGS sequence"/>
</dbReference>
<evidence type="ECO:0000313" key="9">
    <source>
        <dbReference type="EMBL" id="CAF4499294.1"/>
    </source>
</evidence>
<evidence type="ECO:0000256" key="3">
    <source>
        <dbReference type="ARBA" id="ARBA00022737"/>
    </source>
</evidence>
<evidence type="ECO:0000313" key="8">
    <source>
        <dbReference type="EMBL" id="CAF1651518.1"/>
    </source>
</evidence>
<comment type="caution">
    <text evidence="8">The sequence shown here is derived from an EMBL/GenBank/DDBJ whole genome shotgun (WGS) entry which is preliminary data.</text>
</comment>
<evidence type="ECO:0000313" key="10">
    <source>
        <dbReference type="Proteomes" id="UP000677228"/>
    </source>
</evidence>
<feature type="disulfide bond" evidence="7">
    <location>
        <begin position="111"/>
        <end position="126"/>
    </location>
</feature>
<protein>
    <recommendedName>
        <fullName evidence="11">Chitin-binding type-2 domain-containing protein</fullName>
    </recommendedName>
</protein>
<dbReference type="GO" id="GO:0005886">
    <property type="term" value="C:plasma membrane"/>
    <property type="evidence" value="ECO:0007669"/>
    <property type="project" value="TreeGrafter"/>
</dbReference>
<dbReference type="InterPro" id="IPR002172">
    <property type="entry name" value="LDrepeatLR_classA_rpt"/>
</dbReference>
<evidence type="ECO:0000256" key="5">
    <source>
        <dbReference type="ARBA" id="ARBA00023136"/>
    </source>
</evidence>
<keyword evidence="4" id="KW-1133">Transmembrane helix</keyword>
<gene>
    <name evidence="8" type="ORF">OVA965_LOCUS44849</name>
    <name evidence="9" type="ORF">TMI583_LOCUS47885</name>
</gene>
<proteinExistence type="predicted"/>
<dbReference type="InterPro" id="IPR036055">
    <property type="entry name" value="LDL_receptor-like_sf"/>
</dbReference>
<dbReference type="EMBL" id="CAJOBA010094873">
    <property type="protein sequence ID" value="CAF4499294.1"/>
    <property type="molecule type" value="Genomic_DNA"/>
</dbReference>
<dbReference type="GO" id="GO:0016192">
    <property type="term" value="P:vesicle-mediated transport"/>
    <property type="evidence" value="ECO:0007669"/>
    <property type="project" value="UniProtKB-ARBA"/>
</dbReference>
<feature type="non-terminal residue" evidence="8">
    <location>
        <position position="1"/>
    </location>
</feature>
<evidence type="ECO:0008006" key="11">
    <source>
        <dbReference type="Google" id="ProtNLM"/>
    </source>
</evidence>
<evidence type="ECO:0000256" key="4">
    <source>
        <dbReference type="ARBA" id="ARBA00022989"/>
    </source>
</evidence>
<evidence type="ECO:0000256" key="1">
    <source>
        <dbReference type="ARBA" id="ARBA00004167"/>
    </source>
</evidence>
<evidence type="ECO:0000256" key="7">
    <source>
        <dbReference type="PROSITE-ProRule" id="PRU00124"/>
    </source>
</evidence>
<comment type="caution">
    <text evidence="7">Lacks conserved residue(s) required for the propagation of feature annotation.</text>
</comment>
<dbReference type="SUPFAM" id="SSF57424">
    <property type="entry name" value="LDL receptor-like module"/>
    <property type="match status" value="1"/>
</dbReference>
<keyword evidence="6 7" id="KW-1015">Disulfide bond</keyword>
<reference evidence="8" key="1">
    <citation type="submission" date="2021-02" db="EMBL/GenBank/DDBJ databases">
        <authorList>
            <person name="Nowell W R."/>
        </authorList>
    </citation>
    <scope>NUCLEOTIDE SEQUENCE</scope>
</reference>
<evidence type="ECO:0000256" key="6">
    <source>
        <dbReference type="ARBA" id="ARBA00023157"/>
    </source>
</evidence>
<sequence length="152" mass="17766">KYLYTKCNEEWNCNDGQDELNCTTSLTHYSNIQKGFGCNENEHYCIKFVDDGNNINMTCLPLNKAADGITDCIRSTDERKINNCSIWYPQELDKRFHCMNSDICTDPSQVCDRTFDCPYGDDERVCPWLIFCKFHIFSMPRSAIYRYALFAL</sequence>
<keyword evidence="3" id="KW-0677">Repeat</keyword>
<evidence type="ECO:0000256" key="2">
    <source>
        <dbReference type="ARBA" id="ARBA00022692"/>
    </source>
</evidence>
<dbReference type="EMBL" id="CAJNOK010066333">
    <property type="protein sequence ID" value="CAF1651518.1"/>
    <property type="molecule type" value="Genomic_DNA"/>
</dbReference>